<keyword evidence="2" id="KW-0812">Transmembrane</keyword>
<keyword evidence="2" id="KW-0472">Membrane</keyword>
<name>A0A845DLC7_9BACT</name>
<protein>
    <submittedName>
        <fullName evidence="3">Uncharacterized protein</fullName>
    </submittedName>
</protein>
<feature type="compositionally biased region" description="Basic and acidic residues" evidence="1">
    <location>
        <begin position="8"/>
        <end position="24"/>
    </location>
</feature>
<accession>A0A845DLC7</accession>
<evidence type="ECO:0000313" key="4">
    <source>
        <dbReference type="Proteomes" id="UP000449092"/>
    </source>
</evidence>
<feature type="compositionally biased region" description="Polar residues" evidence="1">
    <location>
        <begin position="75"/>
        <end position="89"/>
    </location>
</feature>
<dbReference type="Proteomes" id="UP000449092">
    <property type="component" value="Unassembled WGS sequence"/>
</dbReference>
<organism evidence="3 4">
    <name type="scientific">Candidatus Spechtbacteria bacterium SB0662_bin_43</name>
    <dbReference type="NCBI Taxonomy" id="2604897"/>
    <lineage>
        <taxon>Bacteria</taxon>
        <taxon>Candidatus Spechtiibacteriota</taxon>
    </lineage>
</organism>
<sequence>MTAKSKKRQLEKAKQRNNKASREAFFDKLKTTGHEPLPDPTKFRIGNVLKPLFLLGVLALVLFFGYQSLVDSDSGSIGSQDNSGNTNTAVVPDDTQTQDDKDNTSNNDNISSDTGDFSVAIRSSIAISEPTTISYGLPSSLSAAEVALLDSELHLVDKDGAYIGYITDLPLSDTSFEWNPQVVYQEKGSEVIQAPQQGLYHLMIALRPNDQAETPLSELEQTTISNTFDIEYDESVEESPFRCFSLREYNQIRGYSSIVNLLEERGFTVSGQETACYSPDQSPGESSPDQAVMIVLMNERSERGYPLIFRFVIKKYSEDDRTEVGAAQAVYAIPRDQELTINSLSVGRRQGAIVPLVVNGWSLFNYNFVTNVITAVAG</sequence>
<evidence type="ECO:0000256" key="2">
    <source>
        <dbReference type="SAM" id="Phobius"/>
    </source>
</evidence>
<evidence type="ECO:0000256" key="1">
    <source>
        <dbReference type="SAM" id="MobiDB-lite"/>
    </source>
</evidence>
<dbReference type="AlphaFoldDB" id="A0A845DLC7"/>
<feature type="region of interest" description="Disordered" evidence="1">
    <location>
        <begin position="75"/>
        <end position="113"/>
    </location>
</feature>
<keyword evidence="2" id="KW-1133">Transmembrane helix</keyword>
<feature type="compositionally biased region" description="Low complexity" evidence="1">
    <location>
        <begin position="104"/>
        <end position="113"/>
    </location>
</feature>
<reference evidence="3 4" key="1">
    <citation type="submission" date="2019-09" db="EMBL/GenBank/DDBJ databases">
        <title>Characterisation of the sponge microbiome using genome-centric metagenomics.</title>
        <authorList>
            <person name="Engelberts J.P."/>
            <person name="Robbins S.J."/>
            <person name="De Goeij J.M."/>
            <person name="Aranda M."/>
            <person name="Bell S.C."/>
            <person name="Webster N.S."/>
        </authorList>
    </citation>
    <scope>NUCLEOTIDE SEQUENCE [LARGE SCALE GENOMIC DNA]</scope>
    <source>
        <strain evidence="3">SB0662_bin_43</strain>
    </source>
</reference>
<dbReference type="EMBL" id="VXOY01000010">
    <property type="protein sequence ID" value="MYE38123.1"/>
    <property type="molecule type" value="Genomic_DNA"/>
</dbReference>
<feature type="transmembrane region" description="Helical" evidence="2">
    <location>
        <begin position="52"/>
        <end position="70"/>
    </location>
</feature>
<gene>
    <name evidence="3" type="ORF">F4X82_01210</name>
</gene>
<evidence type="ECO:0000313" key="3">
    <source>
        <dbReference type="EMBL" id="MYE38123.1"/>
    </source>
</evidence>
<feature type="region of interest" description="Disordered" evidence="1">
    <location>
        <begin position="1"/>
        <end position="24"/>
    </location>
</feature>
<comment type="caution">
    <text evidence="3">The sequence shown here is derived from an EMBL/GenBank/DDBJ whole genome shotgun (WGS) entry which is preliminary data.</text>
</comment>
<proteinExistence type="predicted"/>